<proteinExistence type="predicted"/>
<dbReference type="Pfam" id="PF00481">
    <property type="entry name" value="PP2C"/>
    <property type="match status" value="1"/>
</dbReference>
<evidence type="ECO:0000256" key="1">
    <source>
        <dbReference type="SAM" id="MobiDB-lite"/>
    </source>
</evidence>
<comment type="caution">
    <text evidence="3">The sequence shown here is derived from an EMBL/GenBank/DDBJ whole genome shotgun (WGS) entry which is preliminary data.</text>
</comment>
<feature type="domain" description="PPM-type phosphatase" evidence="2">
    <location>
        <begin position="1"/>
        <end position="175"/>
    </location>
</feature>
<dbReference type="InterPro" id="IPR015655">
    <property type="entry name" value="PP2C"/>
</dbReference>
<evidence type="ECO:0000259" key="2">
    <source>
        <dbReference type="PROSITE" id="PS51746"/>
    </source>
</evidence>
<feature type="compositionally biased region" description="Basic and acidic residues" evidence="1">
    <location>
        <begin position="35"/>
        <end position="58"/>
    </location>
</feature>
<gene>
    <name evidence="3" type="ORF">Sjap_023428</name>
</gene>
<protein>
    <recommendedName>
        <fullName evidence="2">PPM-type phosphatase domain-containing protein</fullName>
    </recommendedName>
</protein>
<dbReference type="EMBL" id="JBBNAE010000010">
    <property type="protein sequence ID" value="KAK9090251.1"/>
    <property type="molecule type" value="Genomic_DNA"/>
</dbReference>
<accession>A0AAP0EBK1</accession>
<organism evidence="3 4">
    <name type="scientific">Stephania japonica</name>
    <dbReference type="NCBI Taxonomy" id="461633"/>
    <lineage>
        <taxon>Eukaryota</taxon>
        <taxon>Viridiplantae</taxon>
        <taxon>Streptophyta</taxon>
        <taxon>Embryophyta</taxon>
        <taxon>Tracheophyta</taxon>
        <taxon>Spermatophyta</taxon>
        <taxon>Magnoliopsida</taxon>
        <taxon>Ranunculales</taxon>
        <taxon>Menispermaceae</taxon>
        <taxon>Menispermoideae</taxon>
        <taxon>Cissampelideae</taxon>
        <taxon>Stephania</taxon>
    </lineage>
</organism>
<dbReference type="InterPro" id="IPR001932">
    <property type="entry name" value="PPM-type_phosphatase-like_dom"/>
</dbReference>
<dbReference type="PANTHER" id="PTHR13832">
    <property type="entry name" value="PROTEIN PHOSPHATASE 2C"/>
    <property type="match status" value="1"/>
</dbReference>
<feature type="region of interest" description="Disordered" evidence="1">
    <location>
        <begin position="15"/>
        <end position="69"/>
    </location>
</feature>
<evidence type="ECO:0000313" key="3">
    <source>
        <dbReference type="EMBL" id="KAK9090251.1"/>
    </source>
</evidence>
<dbReference type="Gene3D" id="3.60.40.10">
    <property type="entry name" value="PPM-type phosphatase domain"/>
    <property type="match status" value="1"/>
</dbReference>
<dbReference type="Proteomes" id="UP001417504">
    <property type="component" value="Unassembled WGS sequence"/>
</dbReference>
<dbReference type="PANTHER" id="PTHR13832:SF839">
    <property type="entry name" value="PROTEIN PHOSPHATASE 2C 47-RELATED"/>
    <property type="match status" value="1"/>
</dbReference>
<dbReference type="InterPro" id="IPR036457">
    <property type="entry name" value="PPM-type-like_dom_sf"/>
</dbReference>
<dbReference type="CDD" id="cd00143">
    <property type="entry name" value="PP2Cc"/>
    <property type="match status" value="1"/>
</dbReference>
<sequence>MQVIMDRIDKWADKTGRSKTATIRAESPEQLADNEIDRVDDRTTEQTDGRVDRVDNRSTPESTASRTRSGDLEIGKWELSVVRVLGDWHMKGPKGSSCPLCAEPELKETMLIEDDEFFIIGCDRLWDVMSSQCAITIVRKELMLHNDPEKCSRELGGEALSRNTCDNLTVVTFLQIHHLG</sequence>
<dbReference type="GO" id="GO:0004722">
    <property type="term" value="F:protein serine/threonine phosphatase activity"/>
    <property type="evidence" value="ECO:0007669"/>
    <property type="project" value="InterPro"/>
</dbReference>
<dbReference type="SUPFAM" id="SSF81606">
    <property type="entry name" value="PP2C-like"/>
    <property type="match status" value="1"/>
</dbReference>
<keyword evidence="4" id="KW-1185">Reference proteome</keyword>
<evidence type="ECO:0000313" key="4">
    <source>
        <dbReference type="Proteomes" id="UP001417504"/>
    </source>
</evidence>
<name>A0AAP0EBK1_9MAGN</name>
<dbReference type="PROSITE" id="PS51746">
    <property type="entry name" value="PPM_2"/>
    <property type="match status" value="1"/>
</dbReference>
<reference evidence="3 4" key="1">
    <citation type="submission" date="2024-01" db="EMBL/GenBank/DDBJ databases">
        <title>Genome assemblies of Stephania.</title>
        <authorList>
            <person name="Yang L."/>
        </authorList>
    </citation>
    <scope>NUCLEOTIDE SEQUENCE [LARGE SCALE GENOMIC DNA]</scope>
    <source>
        <strain evidence="3">QJT</strain>
        <tissue evidence="3">Leaf</tissue>
    </source>
</reference>
<dbReference type="AlphaFoldDB" id="A0AAP0EBK1"/>